<dbReference type="RefSeq" id="WP_167240665.1">
    <property type="nucleotide sequence ID" value="NZ_WHJF01000161.1"/>
</dbReference>
<dbReference type="EMBL" id="WHJF01000161">
    <property type="protein sequence ID" value="NHZ66715.1"/>
    <property type="molecule type" value="Genomic_DNA"/>
</dbReference>
<protein>
    <submittedName>
        <fullName evidence="1">Uncharacterized protein</fullName>
    </submittedName>
</protein>
<accession>A0ABX0N119</accession>
<sequence>MDDTTAAACAMGGFHSTVPIKRLYTFEFPIYDGSENNELEPDHDQDRYALAKQCGEVSFRSKGCQDELAADAG</sequence>
<evidence type="ECO:0000313" key="1">
    <source>
        <dbReference type="EMBL" id="NHZ66715.1"/>
    </source>
</evidence>
<proteinExistence type="predicted"/>
<name>A0ABX0N119_9BURK</name>
<keyword evidence="2" id="KW-1185">Reference proteome</keyword>
<dbReference type="Proteomes" id="UP000610594">
    <property type="component" value="Unassembled WGS sequence"/>
</dbReference>
<evidence type="ECO:0000313" key="2">
    <source>
        <dbReference type="Proteomes" id="UP000610594"/>
    </source>
</evidence>
<gene>
    <name evidence="1" type="ORF">F1735_31270</name>
</gene>
<organism evidence="1 2">
    <name type="scientific">Massilia genomosp. 1</name>
    <dbReference type="NCBI Taxonomy" id="2609280"/>
    <lineage>
        <taxon>Bacteria</taxon>
        <taxon>Pseudomonadati</taxon>
        <taxon>Pseudomonadota</taxon>
        <taxon>Betaproteobacteria</taxon>
        <taxon>Burkholderiales</taxon>
        <taxon>Oxalobacteraceae</taxon>
        <taxon>Telluria group</taxon>
        <taxon>Massilia</taxon>
    </lineage>
</organism>
<comment type="caution">
    <text evidence="1">The sequence shown here is derived from an EMBL/GenBank/DDBJ whole genome shotgun (WGS) entry which is preliminary data.</text>
</comment>
<reference evidence="1 2" key="1">
    <citation type="submission" date="2019-10" db="EMBL/GenBank/DDBJ databases">
        <title>Taxonomy of Antarctic Massilia spp.: description of Massilia rubra sp. nov., Massilia aquatica sp. nov., Massilia mucilaginosa sp. nov., Massilia frigida sp. nov. isolated from streams, lakes and regoliths.</title>
        <authorList>
            <person name="Holochova P."/>
            <person name="Sedlacek I."/>
            <person name="Kralova S."/>
            <person name="Maslanova I."/>
            <person name="Busse H.-J."/>
            <person name="Stankova E."/>
            <person name="Vrbovska V."/>
            <person name="Kovarovic V."/>
            <person name="Bartak M."/>
            <person name="Svec P."/>
            <person name="Pantucek R."/>
        </authorList>
    </citation>
    <scope>NUCLEOTIDE SEQUENCE [LARGE SCALE GENOMIC DNA]</scope>
    <source>
        <strain evidence="1 2">CCM 8694</strain>
    </source>
</reference>